<dbReference type="EMBL" id="KE343704">
    <property type="protein sequence ID" value="EXB38864.1"/>
    <property type="molecule type" value="Genomic_DNA"/>
</dbReference>
<evidence type="ECO:0000256" key="1">
    <source>
        <dbReference type="ARBA" id="ARBA00011062"/>
    </source>
</evidence>
<evidence type="ECO:0000313" key="6">
    <source>
        <dbReference type="Proteomes" id="UP000030645"/>
    </source>
</evidence>
<dbReference type="Pfam" id="PF01975">
    <property type="entry name" value="SurE"/>
    <property type="match status" value="1"/>
</dbReference>
<dbReference type="STRING" id="981085.W9QUP7"/>
<comment type="similarity">
    <text evidence="1">Belongs to the SurE nucleotidase family.</text>
</comment>
<evidence type="ECO:0000259" key="4">
    <source>
        <dbReference type="Pfam" id="PF01975"/>
    </source>
</evidence>
<dbReference type="GO" id="GO:0008252">
    <property type="term" value="F:nucleotidase activity"/>
    <property type="evidence" value="ECO:0007669"/>
    <property type="project" value="InterPro"/>
</dbReference>
<dbReference type="InterPro" id="IPR002828">
    <property type="entry name" value="SurE-like_Pase/nucleotidase"/>
</dbReference>
<dbReference type="PANTHER" id="PTHR30457:SF16">
    <property type="entry name" value="SURVIVAL PROTEIN SURE-LIKE PHOSPHATASE_NUCLEOTIDASE DOMAIN-CONTAINING PROTEIN"/>
    <property type="match status" value="1"/>
</dbReference>
<protein>
    <submittedName>
        <fullName evidence="5">5'-nucleotidase surE</fullName>
    </submittedName>
</protein>
<evidence type="ECO:0000313" key="5">
    <source>
        <dbReference type="EMBL" id="EXB38864.1"/>
    </source>
</evidence>
<reference evidence="6" key="1">
    <citation type="submission" date="2013-01" db="EMBL/GenBank/DDBJ databases">
        <title>Draft Genome Sequence of a Mulberry Tree, Morus notabilis C.K. Schneid.</title>
        <authorList>
            <person name="He N."/>
            <person name="Zhao S."/>
        </authorList>
    </citation>
    <scope>NUCLEOTIDE SEQUENCE</scope>
</reference>
<dbReference type="SUPFAM" id="SSF64167">
    <property type="entry name" value="SurE-like"/>
    <property type="match status" value="1"/>
</dbReference>
<gene>
    <name evidence="5" type="ORF">L484_027298</name>
</gene>
<evidence type="ECO:0000256" key="3">
    <source>
        <dbReference type="ARBA" id="ARBA00022801"/>
    </source>
</evidence>
<name>W9QUP7_9ROSA</name>
<proteinExistence type="inferred from homology"/>
<organism evidence="5 6">
    <name type="scientific">Morus notabilis</name>
    <dbReference type="NCBI Taxonomy" id="981085"/>
    <lineage>
        <taxon>Eukaryota</taxon>
        <taxon>Viridiplantae</taxon>
        <taxon>Streptophyta</taxon>
        <taxon>Embryophyta</taxon>
        <taxon>Tracheophyta</taxon>
        <taxon>Spermatophyta</taxon>
        <taxon>Magnoliopsida</taxon>
        <taxon>eudicotyledons</taxon>
        <taxon>Gunneridae</taxon>
        <taxon>Pentapetalae</taxon>
        <taxon>rosids</taxon>
        <taxon>fabids</taxon>
        <taxon>Rosales</taxon>
        <taxon>Moraceae</taxon>
        <taxon>Moreae</taxon>
        <taxon>Morus</taxon>
    </lineage>
</organism>
<keyword evidence="2" id="KW-0479">Metal-binding</keyword>
<dbReference type="Proteomes" id="UP000030645">
    <property type="component" value="Unassembled WGS sequence"/>
</dbReference>
<dbReference type="PANTHER" id="PTHR30457">
    <property type="entry name" value="5'-NUCLEOTIDASE SURE"/>
    <property type="match status" value="1"/>
</dbReference>
<keyword evidence="6" id="KW-1185">Reference proteome</keyword>
<keyword evidence="3" id="KW-0378">Hydrolase</keyword>
<dbReference type="InterPro" id="IPR030048">
    <property type="entry name" value="SurE"/>
</dbReference>
<accession>W9QUP7</accession>
<dbReference type="GO" id="GO:0046872">
    <property type="term" value="F:metal ion binding"/>
    <property type="evidence" value="ECO:0007669"/>
    <property type="project" value="UniProtKB-KW"/>
</dbReference>
<dbReference type="Gene3D" id="3.40.1210.10">
    <property type="entry name" value="Survival protein SurE-like phosphatase/nucleotidase"/>
    <property type="match status" value="1"/>
</dbReference>
<evidence type="ECO:0000256" key="2">
    <source>
        <dbReference type="ARBA" id="ARBA00022723"/>
    </source>
</evidence>
<feature type="domain" description="Survival protein SurE-like phosphatase/nucleotidase" evidence="4">
    <location>
        <begin position="10"/>
        <end position="167"/>
    </location>
</feature>
<dbReference type="AlphaFoldDB" id="W9QUP7"/>
<sequence>MQKLHLFFRRDKSLSGHSVTVLETISACSAEIGGAVAYEVSGTAVDCVSLALSGALFSWSKPALVISGINRGSSSGHNMFHSGAVAAAREALICGVPALCISLNGKKDVSCESKMKEAVGVCLPLIHATVESVQKDVFPKSCLLNVEIPSCPLANKGFKLTRQSLWRSSLRWQAVSAKQHPSAGHFMSNQQSLGIMLAQLGRDASTAGAARRLNSQRKNVEIESVGVAGKPNSQQTVKKYFRLEFLDKDIDNVDEDLDIRALEDGFNVVADEALVAEAVCKARSRESMQEEEDLVRRPYLKKMSAFCHKKWYLKKDLTKLKKKGNTVPDACVAECDSDDAKSSLVTSSSAS</sequence>
<dbReference type="InterPro" id="IPR036523">
    <property type="entry name" value="SurE-like_sf"/>
</dbReference>